<dbReference type="PRINTS" id="PR00834">
    <property type="entry name" value="PROTEASES2C"/>
</dbReference>
<dbReference type="InterPro" id="IPR009003">
    <property type="entry name" value="Peptidase_S1_PA"/>
</dbReference>
<keyword evidence="1 4" id="KW-0645">Protease</keyword>
<accession>A0A0E2B5W8</accession>
<dbReference type="AlphaFoldDB" id="A0A0E2B5W8"/>
<dbReference type="Gene3D" id="2.40.10.120">
    <property type="match status" value="1"/>
</dbReference>
<dbReference type="Pfam" id="PF13365">
    <property type="entry name" value="Trypsin_2"/>
    <property type="match status" value="1"/>
</dbReference>
<dbReference type="SMART" id="SM00228">
    <property type="entry name" value="PDZ"/>
    <property type="match status" value="1"/>
</dbReference>
<dbReference type="PANTHER" id="PTHR43343:SF3">
    <property type="entry name" value="PROTEASE DO-LIKE 8, CHLOROPLASTIC"/>
    <property type="match status" value="1"/>
</dbReference>
<dbReference type="InterPro" id="IPR001940">
    <property type="entry name" value="Peptidase_S1C"/>
</dbReference>
<evidence type="ECO:0000256" key="2">
    <source>
        <dbReference type="ARBA" id="ARBA00022801"/>
    </source>
</evidence>
<keyword evidence="2" id="KW-0378">Hydrolase</keyword>
<evidence type="ECO:0000313" key="5">
    <source>
        <dbReference type="Proteomes" id="UP000006253"/>
    </source>
</evidence>
<organism evidence="4 5">
    <name type="scientific">Leptospira kirschneri str. H1</name>
    <dbReference type="NCBI Taxonomy" id="1049966"/>
    <lineage>
        <taxon>Bacteria</taxon>
        <taxon>Pseudomonadati</taxon>
        <taxon>Spirochaetota</taxon>
        <taxon>Spirochaetia</taxon>
        <taxon>Leptospirales</taxon>
        <taxon>Leptospiraceae</taxon>
        <taxon>Leptospira</taxon>
    </lineage>
</organism>
<dbReference type="InterPro" id="IPR051201">
    <property type="entry name" value="Chloro_Bact_Ser_Proteases"/>
</dbReference>
<dbReference type="GO" id="GO:0006508">
    <property type="term" value="P:proteolysis"/>
    <property type="evidence" value="ECO:0007669"/>
    <property type="project" value="UniProtKB-KW"/>
</dbReference>
<protein>
    <submittedName>
        <fullName evidence="4">Serine protease MucD family protein</fullName>
    </submittedName>
</protein>
<dbReference type="SUPFAM" id="SSF50494">
    <property type="entry name" value="Trypsin-like serine proteases"/>
    <property type="match status" value="1"/>
</dbReference>
<gene>
    <name evidence="4" type="ORF">LEP1GSC081_4074</name>
</gene>
<reference evidence="4 5" key="1">
    <citation type="submission" date="2012-10" db="EMBL/GenBank/DDBJ databases">
        <authorList>
            <person name="Harkins D.M."/>
            <person name="Durkin A.S."/>
            <person name="Brinkac L.M."/>
            <person name="Selengut J.D."/>
            <person name="Sanka R."/>
            <person name="DePew J."/>
            <person name="Purushe J."/>
            <person name="Peacock S.J."/>
            <person name="Thaipadungpanit J."/>
            <person name="Wuthiekanun V.W."/>
            <person name="Day N.P."/>
            <person name="Vinetz J.M."/>
            <person name="Sutton G.G."/>
            <person name="Nelson W.C."/>
            <person name="Fouts D.E."/>
        </authorList>
    </citation>
    <scope>NUCLEOTIDE SEQUENCE [LARGE SCALE GENOMIC DNA]</scope>
    <source>
        <strain evidence="4 5">H1</strain>
    </source>
</reference>
<dbReference type="PROSITE" id="PS50106">
    <property type="entry name" value="PDZ"/>
    <property type="match status" value="1"/>
</dbReference>
<proteinExistence type="predicted"/>
<dbReference type="Gene3D" id="2.30.42.10">
    <property type="match status" value="1"/>
</dbReference>
<comment type="caution">
    <text evidence="4">The sequence shown here is derived from an EMBL/GenBank/DDBJ whole genome shotgun (WGS) entry which is preliminary data.</text>
</comment>
<evidence type="ECO:0000313" key="4">
    <source>
        <dbReference type="EMBL" id="EKO16571.1"/>
    </source>
</evidence>
<dbReference type="Proteomes" id="UP000006253">
    <property type="component" value="Unassembled WGS sequence"/>
</dbReference>
<dbReference type="PANTHER" id="PTHR43343">
    <property type="entry name" value="PEPTIDASE S12"/>
    <property type="match status" value="1"/>
</dbReference>
<dbReference type="RefSeq" id="WP_004764827.1">
    <property type="nucleotide sequence ID" value="NZ_AHMY02000023.1"/>
</dbReference>
<dbReference type="InterPro" id="IPR001478">
    <property type="entry name" value="PDZ"/>
</dbReference>
<evidence type="ECO:0000256" key="1">
    <source>
        <dbReference type="ARBA" id="ARBA00022670"/>
    </source>
</evidence>
<dbReference type="EMBL" id="AHMY02000023">
    <property type="protein sequence ID" value="EKO16571.1"/>
    <property type="molecule type" value="Genomic_DNA"/>
</dbReference>
<sequence>MKNTEKLKYVAIVSVSLLLGAFLSPVMFCGTGQNSPLFLSAKGDKEPSPATRQAITIQQAFEEVYQTASPSVVSIATERIQNVPVHPGGPFGDPFFDQFFGRGQGGGGRVMKQKQTGLGSGIILNTQGYILTNEHVVRSMDKLTVRLKTGKTFTAELIGSDPVIDLALLKIKPEGEIVPIELGDSSAVKVGDWAIAIGAPLGYEQSLTAGIVSAVGRTGIDNSGVHYLQTDASINQGNSGGPLLDINGRVIGINRMIASQSGGSVGIGFAIPINEAKAIMEELKTTGKVKRPAQAWLGVGVDYLHEDDAKKLNLSGGAVVVQIMNDSPADRAGIQLMDVITEIAGTKINSPEEVVSTVKKSKVGDRITVTVVRQGNISRISIQLKERPN</sequence>
<evidence type="ECO:0000259" key="3">
    <source>
        <dbReference type="PROSITE" id="PS50106"/>
    </source>
</evidence>
<dbReference type="InterPro" id="IPR036034">
    <property type="entry name" value="PDZ_sf"/>
</dbReference>
<dbReference type="Pfam" id="PF13180">
    <property type="entry name" value="PDZ_2"/>
    <property type="match status" value="1"/>
</dbReference>
<feature type="domain" description="PDZ" evidence="3">
    <location>
        <begin position="286"/>
        <end position="361"/>
    </location>
</feature>
<dbReference type="SUPFAM" id="SSF50156">
    <property type="entry name" value="PDZ domain-like"/>
    <property type="match status" value="1"/>
</dbReference>
<name>A0A0E2B5W8_9LEPT</name>
<dbReference type="GO" id="GO:0004252">
    <property type="term" value="F:serine-type endopeptidase activity"/>
    <property type="evidence" value="ECO:0007669"/>
    <property type="project" value="InterPro"/>
</dbReference>